<organism evidence="1 2">
    <name type="scientific">Daucus carota subsp. sativus</name>
    <name type="common">Carrot</name>
    <dbReference type="NCBI Taxonomy" id="79200"/>
    <lineage>
        <taxon>Eukaryota</taxon>
        <taxon>Viridiplantae</taxon>
        <taxon>Streptophyta</taxon>
        <taxon>Embryophyta</taxon>
        <taxon>Tracheophyta</taxon>
        <taxon>Spermatophyta</taxon>
        <taxon>Magnoliopsida</taxon>
        <taxon>eudicotyledons</taxon>
        <taxon>Gunneridae</taxon>
        <taxon>Pentapetalae</taxon>
        <taxon>asterids</taxon>
        <taxon>campanulids</taxon>
        <taxon>Apiales</taxon>
        <taxon>Apiaceae</taxon>
        <taxon>Apioideae</taxon>
        <taxon>Scandiceae</taxon>
        <taxon>Daucinae</taxon>
        <taxon>Daucus</taxon>
        <taxon>Daucus sect. Daucus</taxon>
    </lineage>
</organism>
<proteinExistence type="predicted"/>
<sequence>MGRQNVELWTTRHTSTTRFERRFFVSKGCAVSFYLPLVPIDRIAKMFKASENGHGLSNGDADVVMSQ</sequence>
<gene>
    <name evidence="1" type="ORF">DCAR_0206534</name>
</gene>
<reference evidence="1" key="2">
    <citation type="submission" date="2022-03" db="EMBL/GenBank/DDBJ databases">
        <title>Draft title - Genomic analysis of global carrot germplasm unveils the trajectory of domestication and the origin of high carotenoid orange carrot.</title>
        <authorList>
            <person name="Iorizzo M."/>
            <person name="Ellison S."/>
            <person name="Senalik D."/>
            <person name="Macko-Podgorni A."/>
            <person name="Grzebelus D."/>
            <person name="Bostan H."/>
            <person name="Rolling W."/>
            <person name="Curaba J."/>
            <person name="Simon P."/>
        </authorList>
    </citation>
    <scope>NUCLEOTIDE SEQUENCE</scope>
    <source>
        <tissue evidence="1">Leaf</tissue>
    </source>
</reference>
<dbReference type="EMBL" id="CP093344">
    <property type="protein sequence ID" value="WOG87311.1"/>
    <property type="molecule type" value="Genomic_DNA"/>
</dbReference>
<protein>
    <submittedName>
        <fullName evidence="1">Uncharacterized protein</fullName>
    </submittedName>
</protein>
<dbReference type="AlphaFoldDB" id="A0A161Y6F4"/>
<dbReference type="Gramene" id="KZN04967">
    <property type="protein sequence ID" value="KZN04967"/>
    <property type="gene ID" value="DCAR_005804"/>
</dbReference>
<evidence type="ECO:0000313" key="2">
    <source>
        <dbReference type="Proteomes" id="UP000077755"/>
    </source>
</evidence>
<accession>A0A161Y6F4</accession>
<reference evidence="1" key="1">
    <citation type="journal article" date="2016" name="Nat. Genet.">
        <title>A high-quality carrot genome assembly provides new insights into carotenoid accumulation and asterid genome evolution.</title>
        <authorList>
            <person name="Iorizzo M."/>
            <person name="Ellison S."/>
            <person name="Senalik D."/>
            <person name="Zeng P."/>
            <person name="Satapoomin P."/>
            <person name="Huang J."/>
            <person name="Bowman M."/>
            <person name="Iovene M."/>
            <person name="Sanseverino W."/>
            <person name="Cavagnaro P."/>
            <person name="Yildiz M."/>
            <person name="Macko-Podgorni A."/>
            <person name="Moranska E."/>
            <person name="Grzebelus E."/>
            <person name="Grzebelus D."/>
            <person name="Ashrafi H."/>
            <person name="Zheng Z."/>
            <person name="Cheng S."/>
            <person name="Spooner D."/>
            <person name="Van Deynze A."/>
            <person name="Simon P."/>
        </authorList>
    </citation>
    <scope>NUCLEOTIDE SEQUENCE</scope>
    <source>
        <tissue evidence="1">Leaf</tissue>
    </source>
</reference>
<name>A0A161Y6F4_DAUCS</name>
<keyword evidence="2" id="KW-1185">Reference proteome</keyword>
<dbReference type="Proteomes" id="UP000077755">
    <property type="component" value="Chromosome 2"/>
</dbReference>
<evidence type="ECO:0000313" key="1">
    <source>
        <dbReference type="EMBL" id="WOG87311.1"/>
    </source>
</evidence>